<dbReference type="GO" id="GO:0016829">
    <property type="term" value="F:lyase activity"/>
    <property type="evidence" value="ECO:0007669"/>
    <property type="project" value="InterPro"/>
</dbReference>
<dbReference type="Pfam" id="PF07940">
    <property type="entry name" value="Hepar_II_III_C"/>
    <property type="match status" value="1"/>
</dbReference>
<dbReference type="PANTHER" id="PTHR38045:SF1">
    <property type="entry name" value="HEPARINASE II_III-LIKE PROTEIN"/>
    <property type="match status" value="1"/>
</dbReference>
<organism evidence="3 4">
    <name type="scientific">Paenibacillus kyungheensis</name>
    <dbReference type="NCBI Taxonomy" id="1452732"/>
    <lineage>
        <taxon>Bacteria</taxon>
        <taxon>Bacillati</taxon>
        <taxon>Bacillota</taxon>
        <taxon>Bacilli</taxon>
        <taxon>Bacillales</taxon>
        <taxon>Paenibacillaceae</taxon>
        <taxon>Paenibacillus</taxon>
    </lineage>
</organism>
<keyword evidence="4" id="KW-1185">Reference proteome</keyword>
<sequence length="667" mass="75254">MNISTKSSALLWGIDDLENRVQHTLSNPNYTAWWTELQHLADEALILPIPVLSFEAFREFSDHGGREQYQQLYFEKRGRIGALAIISLHTTDESTSYIEALEEALWDICNEYTWCLPAHLPQSNQHAQRPVWEEIDLFAAETAGMLAELSTLFQGRLDDRIIERIESEVQRRIFKPLSEPNPLFGWETADHNWSAVCGSGCGIATLLLLKQDDPRRVQILERMIQAMSHFLSGYGEDGGCAEGLGYWVYGFGYYTYFADMLIRVEPQYEHLLRSTKIAQMAAFPEHLHLSDGVFVNFSDSDEQEILPPGLLSQLGKWTGHEYSLPFQINLLIDDPCRRWAHLIRNLLWSDESSFASYDSVQVDGQEGGVYLPDLNWMICKSNLSKSDMTIALATKGGHNDEPHNHNDLGSFIIHAGGENILSDLGAGLYTQAYFAPGREQILNISSAGHSVPQIDGQEQQSGREAESHVLEQRIWREGQTDRAIWKLDITKAYAHPTLQQYTRDLDWSVSQDQAEATLQLIDRFTFNLQPQGEKNRFSAQESSTHSLDHAMPPIVERFMSTIEPIIEADTVRWIGNKAEVCLKLAQARKKVTVEVIQHVDHHGAAIVLYRTSIQHVASIEQGIQEQFIQQKSITANSSSLEGISHSEHTITVVIGLSFVITSIPSLA</sequence>
<feature type="domain" description="Heparinase II/III-like C-terminal" evidence="2">
    <location>
        <begin position="371"/>
        <end position="508"/>
    </location>
</feature>
<dbReference type="KEGG" id="pka:PQ456_14455"/>
<evidence type="ECO:0000256" key="1">
    <source>
        <dbReference type="ARBA" id="ARBA00004196"/>
    </source>
</evidence>
<protein>
    <submittedName>
        <fullName evidence="3">Heparinase II/III family protein</fullName>
    </submittedName>
</protein>
<dbReference type="AlphaFoldDB" id="A0AAX3LXA1"/>
<reference evidence="3 4" key="1">
    <citation type="submission" date="2023-02" db="EMBL/GenBank/DDBJ databases">
        <title>Genome sequence of Paenibacillus kyungheensis KACC 18744.</title>
        <authorList>
            <person name="Kim S."/>
            <person name="Heo J."/>
            <person name="Kwon S.-W."/>
        </authorList>
    </citation>
    <scope>NUCLEOTIDE SEQUENCE [LARGE SCALE GENOMIC DNA]</scope>
    <source>
        <strain evidence="3 4">KACC 18744</strain>
    </source>
</reference>
<gene>
    <name evidence="3" type="ORF">PQ456_14455</name>
</gene>
<proteinExistence type="predicted"/>
<evidence type="ECO:0000259" key="2">
    <source>
        <dbReference type="Pfam" id="PF07940"/>
    </source>
</evidence>
<dbReference type="SUPFAM" id="SSF48230">
    <property type="entry name" value="Chondroitin AC/alginate lyase"/>
    <property type="match status" value="1"/>
</dbReference>
<comment type="subcellular location">
    <subcellularLocation>
        <location evidence="1">Cell envelope</location>
    </subcellularLocation>
</comment>
<dbReference type="RefSeq" id="WP_273612924.1">
    <property type="nucleotide sequence ID" value="NZ_CP117416.1"/>
</dbReference>
<dbReference type="Gene3D" id="1.50.10.100">
    <property type="entry name" value="Chondroitin AC/alginate lyase"/>
    <property type="match status" value="1"/>
</dbReference>
<dbReference type="EMBL" id="CP117416">
    <property type="protein sequence ID" value="WCT54400.1"/>
    <property type="molecule type" value="Genomic_DNA"/>
</dbReference>
<dbReference type="Proteomes" id="UP001220509">
    <property type="component" value="Chromosome"/>
</dbReference>
<accession>A0AAX3LXA1</accession>
<dbReference type="Gene3D" id="2.70.98.70">
    <property type="match status" value="1"/>
</dbReference>
<name>A0AAX3LXA1_9BACL</name>
<evidence type="ECO:0000313" key="3">
    <source>
        <dbReference type="EMBL" id="WCT54400.1"/>
    </source>
</evidence>
<dbReference type="InterPro" id="IPR008929">
    <property type="entry name" value="Chondroitin_lyas"/>
</dbReference>
<dbReference type="PANTHER" id="PTHR38045">
    <property type="entry name" value="CHROMOSOME 1, WHOLE GENOME SHOTGUN SEQUENCE"/>
    <property type="match status" value="1"/>
</dbReference>
<dbReference type="GO" id="GO:0030313">
    <property type="term" value="C:cell envelope"/>
    <property type="evidence" value="ECO:0007669"/>
    <property type="project" value="UniProtKB-SubCell"/>
</dbReference>
<evidence type="ECO:0000313" key="4">
    <source>
        <dbReference type="Proteomes" id="UP001220509"/>
    </source>
</evidence>
<dbReference type="InterPro" id="IPR012480">
    <property type="entry name" value="Hepar_II_III_C"/>
</dbReference>